<keyword evidence="2" id="KW-1185">Reference proteome</keyword>
<sequence length="36" mass="4177">MGETVKGTMDYSKLTINQVNRLLPKKQKLYTFQNST</sequence>
<dbReference type="EMBL" id="JAAIUW010000010">
    <property type="protein sequence ID" value="KAF7811793.1"/>
    <property type="molecule type" value="Genomic_DNA"/>
</dbReference>
<reference evidence="1" key="1">
    <citation type="submission" date="2020-09" db="EMBL/GenBank/DDBJ databases">
        <title>Genome-Enabled Discovery of Anthraquinone Biosynthesis in Senna tora.</title>
        <authorList>
            <person name="Kang S.-H."/>
            <person name="Pandey R.P."/>
            <person name="Lee C.-M."/>
            <person name="Sim J.-S."/>
            <person name="Jeong J.-T."/>
            <person name="Choi B.-S."/>
            <person name="Jung M."/>
            <person name="Ginzburg D."/>
            <person name="Zhao K."/>
            <person name="Won S.Y."/>
            <person name="Oh T.-J."/>
            <person name="Yu Y."/>
            <person name="Kim N.-H."/>
            <person name="Lee O.R."/>
            <person name="Lee T.-H."/>
            <person name="Bashyal P."/>
            <person name="Kim T.-S."/>
            <person name="Lee W.-H."/>
            <person name="Kawkins C."/>
            <person name="Kim C.-K."/>
            <person name="Kim J.S."/>
            <person name="Ahn B.O."/>
            <person name="Rhee S.Y."/>
            <person name="Sohng J.K."/>
        </authorList>
    </citation>
    <scope>NUCLEOTIDE SEQUENCE</scope>
    <source>
        <tissue evidence="1">Leaf</tissue>
    </source>
</reference>
<name>A0A834SWH7_9FABA</name>
<accession>A0A834SWH7</accession>
<organism evidence="1 2">
    <name type="scientific">Senna tora</name>
    <dbReference type="NCBI Taxonomy" id="362788"/>
    <lineage>
        <taxon>Eukaryota</taxon>
        <taxon>Viridiplantae</taxon>
        <taxon>Streptophyta</taxon>
        <taxon>Embryophyta</taxon>
        <taxon>Tracheophyta</taxon>
        <taxon>Spermatophyta</taxon>
        <taxon>Magnoliopsida</taxon>
        <taxon>eudicotyledons</taxon>
        <taxon>Gunneridae</taxon>
        <taxon>Pentapetalae</taxon>
        <taxon>rosids</taxon>
        <taxon>fabids</taxon>
        <taxon>Fabales</taxon>
        <taxon>Fabaceae</taxon>
        <taxon>Caesalpinioideae</taxon>
        <taxon>Cassia clade</taxon>
        <taxon>Senna</taxon>
    </lineage>
</organism>
<gene>
    <name evidence="1" type="ORF">G2W53_032769</name>
</gene>
<comment type="caution">
    <text evidence="1">The sequence shown here is derived from an EMBL/GenBank/DDBJ whole genome shotgun (WGS) entry which is preliminary data.</text>
</comment>
<dbReference type="AlphaFoldDB" id="A0A834SWH7"/>
<evidence type="ECO:0000313" key="1">
    <source>
        <dbReference type="EMBL" id="KAF7811793.1"/>
    </source>
</evidence>
<evidence type="ECO:0000313" key="2">
    <source>
        <dbReference type="Proteomes" id="UP000634136"/>
    </source>
</evidence>
<protein>
    <submittedName>
        <fullName evidence="1">Uncharacterized protein</fullName>
    </submittedName>
</protein>
<dbReference type="Proteomes" id="UP000634136">
    <property type="component" value="Unassembled WGS sequence"/>
</dbReference>
<proteinExistence type="predicted"/>